<organism evidence="2 3">
    <name type="scientific">Anas platyrhynchos</name>
    <name type="common">Mallard</name>
    <name type="synonym">Anas boschas</name>
    <dbReference type="NCBI Taxonomy" id="8839"/>
    <lineage>
        <taxon>Eukaryota</taxon>
        <taxon>Metazoa</taxon>
        <taxon>Chordata</taxon>
        <taxon>Craniata</taxon>
        <taxon>Vertebrata</taxon>
        <taxon>Euteleostomi</taxon>
        <taxon>Archelosauria</taxon>
        <taxon>Archosauria</taxon>
        <taxon>Dinosauria</taxon>
        <taxon>Saurischia</taxon>
        <taxon>Theropoda</taxon>
        <taxon>Coelurosauria</taxon>
        <taxon>Aves</taxon>
        <taxon>Neognathae</taxon>
        <taxon>Galloanserae</taxon>
        <taxon>Anseriformes</taxon>
        <taxon>Anatidae</taxon>
        <taxon>Anatinae</taxon>
        <taxon>Anas</taxon>
    </lineage>
</organism>
<accession>R0KZH7</accession>
<evidence type="ECO:0000313" key="2">
    <source>
        <dbReference type="EMBL" id="EOA94589.1"/>
    </source>
</evidence>
<protein>
    <submittedName>
        <fullName evidence="2">Uncharacterized protein</fullName>
    </submittedName>
</protein>
<sequence>MQNISASNSVSVPSLQLRVLTPRITSLTEEQFVASSLLVESAEENVIERLISGMKNCCLQKCPSMVWGKWRKSGEGAPLLGRSVAVSQMSRTKTKMSCLKKGLGRNVGVEMQEAAEISKFKSIKSIFSPWARPVTRREKAVRERREAAQTLLQTEVQGESTLLLPKLSEQHMNVYDAFLKTSAEELSQVLGGCSISQSEEQAQALILLNSICSLLQIPRLSGPADTVPVDTQGPVTQDLGGNGEAELLKQTPHRWTEV</sequence>
<reference evidence="3" key="1">
    <citation type="journal article" date="2013" name="Nat. Genet.">
        <title>The duck genome and transcriptome provide insight into an avian influenza virus reservoir species.</title>
        <authorList>
            <person name="Huang Y."/>
            <person name="Li Y."/>
            <person name="Burt D.W."/>
            <person name="Chen H."/>
            <person name="Zhang Y."/>
            <person name="Qian W."/>
            <person name="Kim H."/>
            <person name="Gan S."/>
            <person name="Zhao Y."/>
            <person name="Li J."/>
            <person name="Yi K."/>
            <person name="Feng H."/>
            <person name="Zhu P."/>
            <person name="Li B."/>
            <person name="Liu Q."/>
            <person name="Fairley S."/>
            <person name="Magor K.E."/>
            <person name="Du Z."/>
            <person name="Hu X."/>
            <person name="Goodman L."/>
            <person name="Tafer H."/>
            <person name="Vignal A."/>
            <person name="Lee T."/>
            <person name="Kim K.W."/>
            <person name="Sheng Z."/>
            <person name="An Y."/>
            <person name="Searle S."/>
            <person name="Herrero J."/>
            <person name="Groenen M.A."/>
            <person name="Crooijmans R.P."/>
            <person name="Faraut T."/>
            <person name="Cai Q."/>
            <person name="Webster R.G."/>
            <person name="Aldridge J.R."/>
            <person name="Warren W.C."/>
            <person name="Bartschat S."/>
            <person name="Kehr S."/>
            <person name="Marz M."/>
            <person name="Stadler P.F."/>
            <person name="Smith J."/>
            <person name="Kraus R.H."/>
            <person name="Zhao Y."/>
            <person name="Ren L."/>
            <person name="Fei J."/>
            <person name="Morisson M."/>
            <person name="Kaiser P."/>
            <person name="Griffin D.K."/>
            <person name="Rao M."/>
            <person name="Pitel F."/>
            <person name="Wang J."/>
            <person name="Li N."/>
        </authorList>
    </citation>
    <scope>NUCLEOTIDE SEQUENCE [LARGE SCALE GENOMIC DNA]</scope>
</reference>
<dbReference type="Proteomes" id="UP000296049">
    <property type="component" value="Unassembled WGS sequence"/>
</dbReference>
<dbReference type="AlphaFoldDB" id="R0KZH7"/>
<evidence type="ECO:0000313" key="3">
    <source>
        <dbReference type="Proteomes" id="UP000296049"/>
    </source>
</evidence>
<name>R0KZH7_ANAPL</name>
<keyword evidence="3" id="KW-1185">Reference proteome</keyword>
<feature type="region of interest" description="Disordered" evidence="1">
    <location>
        <begin position="225"/>
        <end position="245"/>
    </location>
</feature>
<gene>
    <name evidence="2" type="ORF">Anapl_16176</name>
</gene>
<proteinExistence type="predicted"/>
<evidence type="ECO:0000256" key="1">
    <source>
        <dbReference type="SAM" id="MobiDB-lite"/>
    </source>
</evidence>
<dbReference type="EMBL" id="KB744694">
    <property type="protein sequence ID" value="EOA94589.1"/>
    <property type="molecule type" value="Genomic_DNA"/>
</dbReference>